<comment type="caution">
    <text evidence="1">The sequence shown here is derived from an EMBL/GenBank/DDBJ whole genome shotgun (WGS) entry which is preliminary data.</text>
</comment>
<dbReference type="Gene3D" id="3.50.50.60">
    <property type="entry name" value="FAD/NAD(P)-binding domain"/>
    <property type="match status" value="1"/>
</dbReference>
<evidence type="ECO:0000313" key="2">
    <source>
        <dbReference type="Proteomes" id="UP001497623"/>
    </source>
</evidence>
<keyword evidence="2" id="KW-1185">Reference proteome</keyword>
<accession>A0AAV2R4K1</accession>
<dbReference type="Proteomes" id="UP001497623">
    <property type="component" value="Unassembled WGS sequence"/>
</dbReference>
<protein>
    <submittedName>
        <fullName evidence="1">Uncharacterized protein</fullName>
    </submittedName>
</protein>
<sequence>KTDIPEPVLEKLSSSQIKHVTLVGRRGPQHVAFTIKELREMIKLPGCRPNLSPEDYQHLPELIPSLPRPRKRLLDLLAKTGLGFHSQAEKEWSLRYLLSPAQVITSPDGNSV</sequence>
<dbReference type="AlphaFoldDB" id="A0AAV2R4K1"/>
<dbReference type="InterPro" id="IPR036188">
    <property type="entry name" value="FAD/NAD-bd_sf"/>
</dbReference>
<organism evidence="1 2">
    <name type="scientific">Meganyctiphanes norvegica</name>
    <name type="common">Northern krill</name>
    <name type="synonym">Thysanopoda norvegica</name>
    <dbReference type="NCBI Taxonomy" id="48144"/>
    <lineage>
        <taxon>Eukaryota</taxon>
        <taxon>Metazoa</taxon>
        <taxon>Ecdysozoa</taxon>
        <taxon>Arthropoda</taxon>
        <taxon>Crustacea</taxon>
        <taxon>Multicrustacea</taxon>
        <taxon>Malacostraca</taxon>
        <taxon>Eumalacostraca</taxon>
        <taxon>Eucarida</taxon>
        <taxon>Euphausiacea</taxon>
        <taxon>Euphausiidae</taxon>
        <taxon>Meganyctiphanes</taxon>
    </lineage>
</organism>
<reference evidence="1 2" key="1">
    <citation type="submission" date="2024-05" db="EMBL/GenBank/DDBJ databases">
        <authorList>
            <person name="Wallberg A."/>
        </authorList>
    </citation>
    <scope>NUCLEOTIDE SEQUENCE [LARGE SCALE GENOMIC DNA]</scope>
</reference>
<dbReference type="SUPFAM" id="SSF51905">
    <property type="entry name" value="FAD/NAD(P)-binding domain"/>
    <property type="match status" value="1"/>
</dbReference>
<dbReference type="EMBL" id="CAXKWB010016147">
    <property type="protein sequence ID" value="CAL4115589.1"/>
    <property type="molecule type" value="Genomic_DNA"/>
</dbReference>
<name>A0AAV2R4K1_MEGNR</name>
<gene>
    <name evidence="1" type="ORF">MNOR_LOCUS20690</name>
</gene>
<evidence type="ECO:0000313" key="1">
    <source>
        <dbReference type="EMBL" id="CAL4115589.1"/>
    </source>
</evidence>
<proteinExistence type="predicted"/>
<feature type="non-terminal residue" evidence="1">
    <location>
        <position position="1"/>
    </location>
</feature>